<proteinExistence type="predicted"/>
<dbReference type="Gene3D" id="2.120.10.80">
    <property type="entry name" value="Kelch-type beta propeller"/>
    <property type="match status" value="1"/>
</dbReference>
<dbReference type="PANTHER" id="PTHR24412:SF497">
    <property type="entry name" value="KELCH-LIKE PROTEIN 18"/>
    <property type="match status" value="1"/>
</dbReference>
<keyword evidence="2" id="KW-0677">Repeat</keyword>
<evidence type="ECO:0000313" key="5">
    <source>
        <dbReference type="Proteomes" id="UP000275408"/>
    </source>
</evidence>
<dbReference type="PANTHER" id="PTHR24412">
    <property type="entry name" value="KELCH PROTEIN"/>
    <property type="match status" value="1"/>
</dbReference>
<dbReference type="PROSITE" id="PS50097">
    <property type="entry name" value="BTB"/>
    <property type="match status" value="1"/>
</dbReference>
<keyword evidence="5" id="KW-1185">Reference proteome</keyword>
<dbReference type="SMART" id="SM00612">
    <property type="entry name" value="Kelch"/>
    <property type="match status" value="5"/>
</dbReference>
<feature type="domain" description="BTB" evidence="3">
    <location>
        <begin position="33"/>
        <end position="102"/>
    </location>
</feature>
<dbReference type="SMART" id="SM00225">
    <property type="entry name" value="BTB"/>
    <property type="match status" value="1"/>
</dbReference>
<evidence type="ECO:0000259" key="3">
    <source>
        <dbReference type="PROSITE" id="PS50097"/>
    </source>
</evidence>
<evidence type="ECO:0000313" key="4">
    <source>
        <dbReference type="EMBL" id="RMX61235.1"/>
    </source>
</evidence>
<organism evidence="4 5">
    <name type="scientific">Pocillopora damicornis</name>
    <name type="common">Cauliflower coral</name>
    <name type="synonym">Millepora damicornis</name>
    <dbReference type="NCBI Taxonomy" id="46731"/>
    <lineage>
        <taxon>Eukaryota</taxon>
        <taxon>Metazoa</taxon>
        <taxon>Cnidaria</taxon>
        <taxon>Anthozoa</taxon>
        <taxon>Hexacorallia</taxon>
        <taxon>Scleractinia</taxon>
        <taxon>Astrocoeniina</taxon>
        <taxon>Pocilloporidae</taxon>
        <taxon>Pocillopora</taxon>
    </lineage>
</organism>
<dbReference type="Gene3D" id="3.30.710.10">
    <property type="entry name" value="Potassium Channel Kv1.1, Chain A"/>
    <property type="match status" value="1"/>
</dbReference>
<dbReference type="InterPro" id="IPR011333">
    <property type="entry name" value="SKP1/BTB/POZ_sf"/>
</dbReference>
<gene>
    <name evidence="4" type="ORF">pdam_00007382</name>
</gene>
<dbReference type="Pfam" id="PF00651">
    <property type="entry name" value="BTB"/>
    <property type="match status" value="1"/>
</dbReference>
<dbReference type="SMART" id="SM00875">
    <property type="entry name" value="BACK"/>
    <property type="match status" value="1"/>
</dbReference>
<evidence type="ECO:0000256" key="1">
    <source>
        <dbReference type="ARBA" id="ARBA00022441"/>
    </source>
</evidence>
<dbReference type="InterPro" id="IPR011705">
    <property type="entry name" value="BACK"/>
</dbReference>
<dbReference type="InterPro" id="IPR006652">
    <property type="entry name" value="Kelch_1"/>
</dbReference>
<dbReference type="EMBL" id="RCHS01000065">
    <property type="protein sequence ID" value="RMX61235.1"/>
    <property type="molecule type" value="Genomic_DNA"/>
</dbReference>
<dbReference type="OrthoDB" id="5956771at2759"/>
<dbReference type="STRING" id="46731.A0A3M6V5R9"/>
<protein>
    <recommendedName>
        <fullName evidence="3">BTB domain-containing protein</fullName>
    </recommendedName>
</protein>
<evidence type="ECO:0000256" key="2">
    <source>
        <dbReference type="ARBA" id="ARBA00022737"/>
    </source>
</evidence>
<dbReference type="Gene3D" id="1.25.40.420">
    <property type="match status" value="1"/>
</dbReference>
<dbReference type="Pfam" id="PF07707">
    <property type="entry name" value="BACK"/>
    <property type="match status" value="1"/>
</dbReference>
<dbReference type="Proteomes" id="UP000275408">
    <property type="component" value="Unassembled WGS sequence"/>
</dbReference>
<dbReference type="SUPFAM" id="SSF54695">
    <property type="entry name" value="POZ domain"/>
    <property type="match status" value="1"/>
</dbReference>
<dbReference type="FunFam" id="1.25.40.420:FF:000001">
    <property type="entry name" value="Kelch-like family member 12"/>
    <property type="match status" value="1"/>
</dbReference>
<sequence>MAQSNRETQVLDEVFRKELIEKLDELRKSNLLCDTTLRADGQEFAAHRSVLSVGSQYFRTLFAMQLNVQETEKKFVDLKEVTCQALTEVLQYVYTGKAKLNSSNAEEIVVASDYLMVEGLKSKASLFLEESLSNANCLALESFASQYNCESLKQAAATFIRKNFVAVAKSSDFLSLNEEKLLELLSDDEIIVPREEEVYHAAVRWVKYDLASRENYFPELLKCLRLFSMSKFSLRQILCEEELVKNNVACMTLLLNGLDYFLFPDRYQNVSLIPRLSLREYEDVVVLIGGKNIKNEELRSLRCFVLSSKNWISLPDMPQSCSNHCAGVCGGILFVIPPGYQSLLTRKCVYSLNPKRSTSWNSTEYGILVGHDCSVTAYNEQLYIVGGSSDDSKGVKVFNPALGTWKRMAPMNIGRAGHCAVLLQKHIYAIGGHNNESCQKSVERYNPVTNQWQTIRDISNARTFAAAAVSNGKIIVVGGFSAMKPSKVMEVSCEMFDPCTNEWSLVSSPAISRAACGIVSIDDIIYLFGGQHEECCMETVESFDLKQNEWRAVAFMPTEHQRSFHQASVLRLPKHIVS</sequence>
<reference evidence="4 5" key="1">
    <citation type="journal article" date="2018" name="Sci. Rep.">
        <title>Comparative analysis of the Pocillopora damicornis genome highlights role of immune system in coral evolution.</title>
        <authorList>
            <person name="Cunning R."/>
            <person name="Bay R.A."/>
            <person name="Gillette P."/>
            <person name="Baker A.C."/>
            <person name="Traylor-Knowles N."/>
        </authorList>
    </citation>
    <scope>NUCLEOTIDE SEQUENCE [LARGE SCALE GENOMIC DNA]</scope>
    <source>
        <strain evidence="4">RSMAS</strain>
        <tissue evidence="4">Whole animal</tissue>
    </source>
</reference>
<dbReference type="SUPFAM" id="SSF117281">
    <property type="entry name" value="Kelch motif"/>
    <property type="match status" value="2"/>
</dbReference>
<comment type="caution">
    <text evidence="4">The sequence shown here is derived from an EMBL/GenBank/DDBJ whole genome shotgun (WGS) entry which is preliminary data.</text>
</comment>
<dbReference type="InterPro" id="IPR017096">
    <property type="entry name" value="BTB-kelch_protein"/>
</dbReference>
<dbReference type="PIRSF" id="PIRSF037037">
    <property type="entry name" value="Kelch-like_protein_gigaxonin"/>
    <property type="match status" value="1"/>
</dbReference>
<dbReference type="Pfam" id="PF24681">
    <property type="entry name" value="Kelch_KLHDC2_KLHL20_DRC7"/>
    <property type="match status" value="1"/>
</dbReference>
<name>A0A3M6V5R9_POCDA</name>
<accession>A0A3M6V5R9</accession>
<dbReference type="InterPro" id="IPR000210">
    <property type="entry name" value="BTB/POZ_dom"/>
</dbReference>
<dbReference type="AlphaFoldDB" id="A0A3M6V5R9"/>
<keyword evidence="1" id="KW-0880">Kelch repeat</keyword>
<dbReference type="InterPro" id="IPR015915">
    <property type="entry name" value="Kelch-typ_b-propeller"/>
</dbReference>